<dbReference type="PANTHER" id="PTHR33885">
    <property type="entry name" value="PHAGE SHOCK PROTEIN C"/>
    <property type="match status" value="1"/>
</dbReference>
<dbReference type="EMBL" id="BAABEY010000016">
    <property type="protein sequence ID" value="GAA4436790.1"/>
    <property type="molecule type" value="Genomic_DNA"/>
</dbReference>
<feature type="transmembrane region" description="Helical" evidence="7">
    <location>
        <begin position="340"/>
        <end position="368"/>
    </location>
</feature>
<accession>A0ABP8LVV0</accession>
<dbReference type="Pfam" id="PF10988">
    <property type="entry name" value="DUF2807"/>
    <property type="match status" value="1"/>
</dbReference>
<evidence type="ECO:0000256" key="4">
    <source>
        <dbReference type="ARBA" id="ARBA00022989"/>
    </source>
</evidence>
<evidence type="ECO:0000259" key="8">
    <source>
        <dbReference type="Pfam" id="PF04024"/>
    </source>
</evidence>
<feature type="transmembrane region" description="Helical" evidence="7">
    <location>
        <begin position="156"/>
        <end position="175"/>
    </location>
</feature>
<dbReference type="InterPro" id="IPR052027">
    <property type="entry name" value="PspC"/>
</dbReference>
<keyword evidence="5 7" id="KW-0472">Membrane</keyword>
<evidence type="ECO:0000256" key="1">
    <source>
        <dbReference type="ARBA" id="ARBA00004162"/>
    </source>
</evidence>
<keyword evidence="3 7" id="KW-0812">Transmembrane</keyword>
<evidence type="ECO:0008006" key="14">
    <source>
        <dbReference type="Google" id="ProtNLM"/>
    </source>
</evidence>
<dbReference type="InterPro" id="IPR007168">
    <property type="entry name" value="Phageshock_PspC_N"/>
</dbReference>
<evidence type="ECO:0000259" key="9">
    <source>
        <dbReference type="Pfam" id="PF10988"/>
    </source>
</evidence>
<comment type="caution">
    <text evidence="12">The sequence shown here is derived from an EMBL/GenBank/DDBJ whole genome shotgun (WGS) entry which is preliminary data.</text>
</comment>
<dbReference type="InterPro" id="IPR021255">
    <property type="entry name" value="DUF2807"/>
</dbReference>
<evidence type="ECO:0000259" key="11">
    <source>
        <dbReference type="Pfam" id="PF22744"/>
    </source>
</evidence>
<protein>
    <recommendedName>
        <fullName evidence="14">Phage shock protein C (PspC) family protein</fullName>
    </recommendedName>
</protein>
<feature type="transmembrane region" description="Helical" evidence="7">
    <location>
        <begin position="244"/>
        <end position="267"/>
    </location>
</feature>
<evidence type="ECO:0000256" key="3">
    <source>
        <dbReference type="ARBA" id="ARBA00022692"/>
    </source>
</evidence>
<evidence type="ECO:0000256" key="6">
    <source>
        <dbReference type="SAM" id="MobiDB-lite"/>
    </source>
</evidence>
<evidence type="ECO:0000313" key="13">
    <source>
        <dbReference type="Proteomes" id="UP001501508"/>
    </source>
</evidence>
<dbReference type="Pfam" id="PF22744">
    <property type="entry name" value="Toast-rack_PspC-Cterm"/>
    <property type="match status" value="1"/>
</dbReference>
<evidence type="ECO:0000256" key="2">
    <source>
        <dbReference type="ARBA" id="ARBA00022475"/>
    </source>
</evidence>
<dbReference type="PANTHER" id="PTHR33885:SF3">
    <property type="entry name" value="PHAGE SHOCK PROTEIN C"/>
    <property type="match status" value="1"/>
</dbReference>
<proteinExistence type="predicted"/>
<feature type="domain" description="Phage shock protein PspC N-terminal" evidence="8">
    <location>
        <begin position="213"/>
        <end position="269"/>
    </location>
</feature>
<feature type="domain" description="Putative auto-transporter adhesin head GIN" evidence="9">
    <location>
        <begin position="655"/>
        <end position="829"/>
    </location>
</feature>
<keyword evidence="4 7" id="KW-1133">Transmembrane helix</keyword>
<feature type="transmembrane region" description="Helical" evidence="7">
    <location>
        <begin position="388"/>
        <end position="414"/>
    </location>
</feature>
<organism evidence="12 13">
    <name type="scientific">Ravibacter arvi</name>
    <dbReference type="NCBI Taxonomy" id="2051041"/>
    <lineage>
        <taxon>Bacteria</taxon>
        <taxon>Pseudomonadati</taxon>
        <taxon>Bacteroidota</taxon>
        <taxon>Cytophagia</taxon>
        <taxon>Cytophagales</taxon>
        <taxon>Spirosomataceae</taxon>
        <taxon>Ravibacter</taxon>
    </lineage>
</organism>
<feature type="region of interest" description="Disordered" evidence="6">
    <location>
        <begin position="107"/>
        <end position="126"/>
    </location>
</feature>
<gene>
    <name evidence="12" type="ORF">GCM10023091_15130</name>
</gene>
<dbReference type="Pfam" id="PF22571">
    <property type="entry name" value="LiaI-LiaF-TM_PspC"/>
    <property type="match status" value="1"/>
</dbReference>
<dbReference type="Gene3D" id="2.160.20.120">
    <property type="match status" value="1"/>
</dbReference>
<feature type="transmembrane region" description="Helical" evidence="7">
    <location>
        <begin position="182"/>
        <end position="200"/>
    </location>
</feature>
<reference evidence="13" key="1">
    <citation type="journal article" date="2019" name="Int. J. Syst. Evol. Microbiol.">
        <title>The Global Catalogue of Microorganisms (GCM) 10K type strain sequencing project: providing services to taxonomists for standard genome sequencing and annotation.</title>
        <authorList>
            <consortium name="The Broad Institute Genomics Platform"/>
            <consortium name="The Broad Institute Genome Sequencing Center for Infectious Disease"/>
            <person name="Wu L."/>
            <person name="Ma J."/>
        </authorList>
    </citation>
    <scope>NUCLEOTIDE SEQUENCE [LARGE SCALE GENOMIC DNA]</scope>
    <source>
        <strain evidence="13">JCM 31920</strain>
    </source>
</reference>
<dbReference type="RefSeq" id="WP_345027719.1">
    <property type="nucleotide sequence ID" value="NZ_BAABEY010000016.1"/>
</dbReference>
<sequence>MKKTISINIAGQIFYIEEDGYDMLRQYLGSVHRYFSSFADSAEIVADIEGRIAERFLQKQKVENKQAISIDDVSELIQAMGNVTDFEAAENADDLISEPLHAAGASASQADPAVENEPQQRPQKPKERFYRDLKRKILGGVAAGIAHHYAMDPLWVRLLLLLGIFGMVPISGIMNFHKEEEFAFLGGFLMVAYIAMWIAFPGSANLEDEAKIRKFYRDPANKVLGGVASGLASYFNLDTGIVRFLWVISILFFGIGILIYIILWAIAPVANTLTEKMEMQGEAITLSNIDSTIRRNLSEGSERVRESDLKRLLLLPFQIFGKILNALGRVLKGLGPVLRVLIGIFMVGLAISGLLMMLVCGAALLGLANMPDFGVFPPEFLILKETPGVLILSIATIVTVPLLVLLFLGLMLLLNRKVVGSTVWIVMAGLMIFSIVGAISSGLVFQRNFVEEGEFSQVSRYPIGKHVLFIDQDGSYSSKTLDVEVNLKGSYRKDSVGLEKIFHARGATRQEARDLAGKIVYDVERMDSTLYFPGAPFVSETLPFRNQHIYAVLEVPYNKPFAMSRNFYFGFLRRNYDITKNMENMDLWNRELDWKMLRWSIIPDSGLVCLNLPQKFFLKEEAPDNPSAEWDGGESFDGIDLGERGEFVKQIVVPEFRGIDLGGAYRIQVKKDNQFSVTLDGSEENVELLAPKVENGILRIDRTDGDKNVPDPEGRIGVVIRVPFLESVELSGSTQLKADDFAKRENLRVRLSGASAAELSANADRVELELTGASRMRFKGNVSTLKAGLSGSCLLDARESVINQADVQASGSCRANLGTVQNLEKRENGNSRVTRR</sequence>
<evidence type="ECO:0000259" key="10">
    <source>
        <dbReference type="Pfam" id="PF22571"/>
    </source>
</evidence>
<feature type="transmembrane region" description="Helical" evidence="7">
    <location>
        <begin position="423"/>
        <end position="445"/>
    </location>
</feature>
<evidence type="ECO:0000256" key="5">
    <source>
        <dbReference type="ARBA" id="ARBA00023136"/>
    </source>
</evidence>
<feature type="domain" description="PspC-related transmembrane region" evidence="10">
    <location>
        <begin position="315"/>
        <end position="449"/>
    </location>
</feature>
<evidence type="ECO:0000256" key="7">
    <source>
        <dbReference type="SAM" id="Phobius"/>
    </source>
</evidence>
<evidence type="ECO:0000313" key="12">
    <source>
        <dbReference type="EMBL" id="GAA4436790.1"/>
    </source>
</evidence>
<keyword evidence="2" id="KW-1003">Cell membrane</keyword>
<keyword evidence="13" id="KW-1185">Reference proteome</keyword>
<feature type="domain" description="Phage shock protein PspC N-terminal" evidence="8">
    <location>
        <begin position="128"/>
        <end position="201"/>
    </location>
</feature>
<dbReference type="InterPro" id="IPR054321">
    <property type="entry name" value="PspC-rel_TM"/>
</dbReference>
<dbReference type="Proteomes" id="UP001501508">
    <property type="component" value="Unassembled WGS sequence"/>
</dbReference>
<dbReference type="InterPro" id="IPR054319">
    <property type="entry name" value="PspC-rel_ToastRack"/>
</dbReference>
<feature type="domain" description="PspC-related ToastRack" evidence="11">
    <location>
        <begin position="477"/>
        <end position="613"/>
    </location>
</feature>
<name>A0ABP8LVV0_9BACT</name>
<dbReference type="Pfam" id="PF04024">
    <property type="entry name" value="PspC"/>
    <property type="match status" value="2"/>
</dbReference>
<comment type="subcellular location">
    <subcellularLocation>
        <location evidence="1">Cell membrane</location>
        <topology evidence="1">Single-pass membrane protein</topology>
    </subcellularLocation>
</comment>